<keyword evidence="3" id="KW-0106">Calcium</keyword>
<dbReference type="PROSITE" id="PS00018">
    <property type="entry name" value="EF_HAND_1"/>
    <property type="match status" value="1"/>
</dbReference>
<evidence type="ECO:0000256" key="6">
    <source>
        <dbReference type="SAM" id="MobiDB-lite"/>
    </source>
</evidence>
<dbReference type="PANTHER" id="PTHR10037:SF62">
    <property type="entry name" value="SODIUM CHANNEL PROTEIN 60E"/>
    <property type="match status" value="1"/>
</dbReference>
<dbReference type="PANTHER" id="PTHR10037">
    <property type="entry name" value="VOLTAGE-GATED CATION CHANNEL CALCIUM AND SODIUM"/>
    <property type="match status" value="1"/>
</dbReference>
<dbReference type="Gene3D" id="1.10.238.10">
    <property type="entry name" value="EF-hand"/>
    <property type="match status" value="1"/>
</dbReference>
<keyword evidence="4 7" id="KW-1133">Transmembrane helix</keyword>
<keyword evidence="5 7" id="KW-0472">Membrane</keyword>
<dbReference type="InterPro" id="IPR043203">
    <property type="entry name" value="VGCC_Ca_Na"/>
</dbReference>
<evidence type="ECO:0000256" key="1">
    <source>
        <dbReference type="ARBA" id="ARBA00004141"/>
    </source>
</evidence>
<comment type="caution">
    <text evidence="9">The sequence shown here is derived from an EMBL/GenBank/DDBJ whole genome shotgun (WGS) entry which is preliminary data.</text>
</comment>
<dbReference type="InterPro" id="IPR002048">
    <property type="entry name" value="EF_hand_dom"/>
</dbReference>
<name>A0ABP0PAL5_9DINO</name>
<dbReference type="Pfam" id="PF00520">
    <property type="entry name" value="Ion_trans"/>
    <property type="match status" value="1"/>
</dbReference>
<feature type="transmembrane region" description="Helical" evidence="7">
    <location>
        <begin position="89"/>
        <end position="114"/>
    </location>
</feature>
<feature type="domain" description="EF-hand" evidence="8">
    <location>
        <begin position="398"/>
        <end position="433"/>
    </location>
</feature>
<dbReference type="EMBL" id="CAXAMM010033669">
    <property type="protein sequence ID" value="CAK9071705.1"/>
    <property type="molecule type" value="Genomic_DNA"/>
</dbReference>
<accession>A0ABP0PAL5</accession>
<feature type="compositionally biased region" description="Acidic residues" evidence="6">
    <location>
        <begin position="28"/>
        <end position="37"/>
    </location>
</feature>
<evidence type="ECO:0000256" key="2">
    <source>
        <dbReference type="ARBA" id="ARBA00022692"/>
    </source>
</evidence>
<keyword evidence="10" id="KW-1185">Reference proteome</keyword>
<keyword evidence="2 7" id="KW-0812">Transmembrane</keyword>
<sequence>MESPLTRLGSQDQLGSDRPDSPTYSDKDAEEEEEGAEAEARRNKRNARMTRTTTLDNAEMEAMMLQEELEEMEAERAAKERHLQMSQKAVPWVETQFFAMLMAAVVLANSVVIGLELELAGSASTWVFSIVNNGFLLIYMCEIFLRFMGRGLSAIRDALTCLDIALVLLTFVERMAAGASMARSLPSIRLLRLLRLIRAFKRMHKSKELVVLLSGTSKAARTLAWVSLFLMVIAWAAGACTRQVIGNSPVWNGSTNPMVNFEPFMSFDNREYFGNIVRSFLSMIQVITNAQWANHIGRPIILQYPALFVFFAFFLLSTTFGLVTCIVANIVQDSLESSRAFEKALKEIDRENRRSSGLRAGKLLMMVDEDGDGQLTQSDLDRALENEEFVQILRLLEVPVMSSENLMRLFDLSGRGHVSFQELVQGITSMLEDIDPKDYTKLALWSDSLMKRMEACEQRCHVLAQQVVDLRRQMKECFNCLALFIGSRENTELYYRALKAIRSAPPPMPVDIREALGLEIKEEKVLEDEAAALMNFARRYVAPKQQAKKKTLIDDGSPTGRSPSSWHTGLRVAATLTCHKAVLAEPPPPKSVDIARKMQEQKEAQERDFSYRISRENAFQSTQKFSALKDLLGGL</sequence>
<comment type="subcellular location">
    <subcellularLocation>
        <location evidence="1">Membrane</location>
        <topology evidence="1">Multi-pass membrane protein</topology>
    </subcellularLocation>
</comment>
<dbReference type="SUPFAM" id="SSF47473">
    <property type="entry name" value="EF-hand"/>
    <property type="match status" value="1"/>
</dbReference>
<evidence type="ECO:0000259" key="8">
    <source>
        <dbReference type="PROSITE" id="PS50222"/>
    </source>
</evidence>
<dbReference type="PROSITE" id="PS50222">
    <property type="entry name" value="EF_HAND_2"/>
    <property type="match status" value="1"/>
</dbReference>
<evidence type="ECO:0000256" key="4">
    <source>
        <dbReference type="ARBA" id="ARBA00022989"/>
    </source>
</evidence>
<feature type="region of interest" description="Disordered" evidence="6">
    <location>
        <begin position="1"/>
        <end position="56"/>
    </location>
</feature>
<reference evidence="9 10" key="1">
    <citation type="submission" date="2024-02" db="EMBL/GenBank/DDBJ databases">
        <authorList>
            <person name="Chen Y."/>
            <person name="Shah S."/>
            <person name="Dougan E. K."/>
            <person name="Thang M."/>
            <person name="Chan C."/>
        </authorList>
    </citation>
    <scope>NUCLEOTIDE SEQUENCE [LARGE SCALE GENOMIC DNA]</scope>
</reference>
<protein>
    <submittedName>
        <fullName evidence="9">Cation channel sperm-associated protein 1</fullName>
    </submittedName>
</protein>
<dbReference type="InterPro" id="IPR011992">
    <property type="entry name" value="EF-hand-dom_pair"/>
</dbReference>
<evidence type="ECO:0000256" key="5">
    <source>
        <dbReference type="ARBA" id="ARBA00023136"/>
    </source>
</evidence>
<evidence type="ECO:0000256" key="3">
    <source>
        <dbReference type="ARBA" id="ARBA00022837"/>
    </source>
</evidence>
<evidence type="ECO:0000313" key="9">
    <source>
        <dbReference type="EMBL" id="CAK9071705.1"/>
    </source>
</evidence>
<gene>
    <name evidence="9" type="ORF">SCF082_LOCUS35415</name>
</gene>
<dbReference type="SUPFAM" id="SSF81324">
    <property type="entry name" value="Voltage-gated potassium channels"/>
    <property type="match status" value="1"/>
</dbReference>
<organism evidence="9 10">
    <name type="scientific">Durusdinium trenchii</name>
    <dbReference type="NCBI Taxonomy" id="1381693"/>
    <lineage>
        <taxon>Eukaryota</taxon>
        <taxon>Sar</taxon>
        <taxon>Alveolata</taxon>
        <taxon>Dinophyceae</taxon>
        <taxon>Suessiales</taxon>
        <taxon>Symbiodiniaceae</taxon>
        <taxon>Durusdinium</taxon>
    </lineage>
</organism>
<feature type="transmembrane region" description="Helical" evidence="7">
    <location>
        <begin position="223"/>
        <end position="245"/>
    </location>
</feature>
<evidence type="ECO:0000313" key="10">
    <source>
        <dbReference type="Proteomes" id="UP001642464"/>
    </source>
</evidence>
<dbReference type="Gene3D" id="1.20.120.350">
    <property type="entry name" value="Voltage-gated potassium channels. Chain C"/>
    <property type="match status" value="1"/>
</dbReference>
<dbReference type="InterPro" id="IPR027359">
    <property type="entry name" value="Volt_channel_dom_sf"/>
</dbReference>
<feature type="transmembrane region" description="Helical" evidence="7">
    <location>
        <begin position="126"/>
        <end position="147"/>
    </location>
</feature>
<proteinExistence type="predicted"/>
<dbReference type="InterPro" id="IPR005821">
    <property type="entry name" value="Ion_trans_dom"/>
</dbReference>
<feature type="transmembrane region" description="Helical" evidence="7">
    <location>
        <begin position="304"/>
        <end position="331"/>
    </location>
</feature>
<dbReference type="SMART" id="SM00054">
    <property type="entry name" value="EFh"/>
    <property type="match status" value="2"/>
</dbReference>
<dbReference type="InterPro" id="IPR018247">
    <property type="entry name" value="EF_Hand_1_Ca_BS"/>
</dbReference>
<evidence type="ECO:0000256" key="7">
    <source>
        <dbReference type="SAM" id="Phobius"/>
    </source>
</evidence>
<dbReference type="Gene3D" id="1.10.287.70">
    <property type="match status" value="1"/>
</dbReference>
<dbReference type="Proteomes" id="UP001642464">
    <property type="component" value="Unassembled WGS sequence"/>
</dbReference>